<keyword evidence="3" id="KW-1185">Reference proteome</keyword>
<evidence type="ECO:0000256" key="1">
    <source>
        <dbReference type="SAM" id="SignalP"/>
    </source>
</evidence>
<name>A0A0D0E351_9AGAM</name>
<evidence type="ECO:0000313" key="2">
    <source>
        <dbReference type="EMBL" id="KIK98541.1"/>
    </source>
</evidence>
<dbReference type="Proteomes" id="UP000054538">
    <property type="component" value="Unassembled WGS sequence"/>
</dbReference>
<organism evidence="2 3">
    <name type="scientific">Paxillus rubicundulus Ve08.2h10</name>
    <dbReference type="NCBI Taxonomy" id="930991"/>
    <lineage>
        <taxon>Eukaryota</taxon>
        <taxon>Fungi</taxon>
        <taxon>Dikarya</taxon>
        <taxon>Basidiomycota</taxon>
        <taxon>Agaricomycotina</taxon>
        <taxon>Agaricomycetes</taxon>
        <taxon>Agaricomycetidae</taxon>
        <taxon>Boletales</taxon>
        <taxon>Paxilineae</taxon>
        <taxon>Paxillaceae</taxon>
        <taxon>Paxillus</taxon>
    </lineage>
</organism>
<reference evidence="3" key="2">
    <citation type="submission" date="2015-01" db="EMBL/GenBank/DDBJ databases">
        <title>Evolutionary Origins and Diversification of the Mycorrhizal Mutualists.</title>
        <authorList>
            <consortium name="DOE Joint Genome Institute"/>
            <consortium name="Mycorrhizal Genomics Consortium"/>
            <person name="Kohler A."/>
            <person name="Kuo A."/>
            <person name="Nagy L.G."/>
            <person name="Floudas D."/>
            <person name="Copeland A."/>
            <person name="Barry K.W."/>
            <person name="Cichocki N."/>
            <person name="Veneault-Fourrey C."/>
            <person name="LaButti K."/>
            <person name="Lindquist E.A."/>
            <person name="Lipzen A."/>
            <person name="Lundell T."/>
            <person name="Morin E."/>
            <person name="Murat C."/>
            <person name="Riley R."/>
            <person name="Ohm R."/>
            <person name="Sun H."/>
            <person name="Tunlid A."/>
            <person name="Henrissat B."/>
            <person name="Grigoriev I.V."/>
            <person name="Hibbett D.S."/>
            <person name="Martin F."/>
        </authorList>
    </citation>
    <scope>NUCLEOTIDE SEQUENCE [LARGE SCALE GENOMIC DNA]</scope>
    <source>
        <strain evidence="3">Ve08.2h10</strain>
    </source>
</reference>
<feature type="signal peptide" evidence="1">
    <location>
        <begin position="1"/>
        <end position="16"/>
    </location>
</feature>
<proteinExistence type="predicted"/>
<evidence type="ECO:0008006" key="4">
    <source>
        <dbReference type="Google" id="ProtNLM"/>
    </source>
</evidence>
<protein>
    <recommendedName>
        <fullName evidence="4">Secreted protein</fullName>
    </recommendedName>
</protein>
<accession>A0A0D0E351</accession>
<dbReference type="InParanoid" id="A0A0D0E351"/>
<reference evidence="2 3" key="1">
    <citation type="submission" date="2014-04" db="EMBL/GenBank/DDBJ databases">
        <authorList>
            <consortium name="DOE Joint Genome Institute"/>
            <person name="Kuo A."/>
            <person name="Kohler A."/>
            <person name="Jargeat P."/>
            <person name="Nagy L.G."/>
            <person name="Floudas D."/>
            <person name="Copeland A."/>
            <person name="Barry K.W."/>
            <person name="Cichocki N."/>
            <person name="Veneault-Fourrey C."/>
            <person name="LaButti K."/>
            <person name="Lindquist E.A."/>
            <person name="Lipzen A."/>
            <person name="Lundell T."/>
            <person name="Morin E."/>
            <person name="Murat C."/>
            <person name="Sun H."/>
            <person name="Tunlid A."/>
            <person name="Henrissat B."/>
            <person name="Grigoriev I.V."/>
            <person name="Hibbett D.S."/>
            <person name="Martin F."/>
            <person name="Nordberg H.P."/>
            <person name="Cantor M.N."/>
            <person name="Hua S.X."/>
        </authorList>
    </citation>
    <scope>NUCLEOTIDE SEQUENCE [LARGE SCALE GENOMIC DNA]</scope>
    <source>
        <strain evidence="2 3">Ve08.2h10</strain>
    </source>
</reference>
<sequence length="84" mass="9424">MFHFVLVLWLQIFVASRHRQMPNLRVFEFAPLALCSGCNPVNWLVEEITTTFGIASFPGQTKILFVQPASGYLQPSPIQGSLCI</sequence>
<feature type="chain" id="PRO_5002209395" description="Secreted protein" evidence="1">
    <location>
        <begin position="17"/>
        <end position="84"/>
    </location>
</feature>
<dbReference type="AlphaFoldDB" id="A0A0D0E351"/>
<keyword evidence="1" id="KW-0732">Signal</keyword>
<evidence type="ECO:0000313" key="3">
    <source>
        <dbReference type="Proteomes" id="UP000054538"/>
    </source>
</evidence>
<gene>
    <name evidence="2" type="ORF">PAXRUDRAFT_671446</name>
</gene>
<dbReference type="EMBL" id="KN824889">
    <property type="protein sequence ID" value="KIK98541.1"/>
    <property type="molecule type" value="Genomic_DNA"/>
</dbReference>
<dbReference type="HOGENOM" id="CLU_2528168_0_0_1"/>